<keyword evidence="2" id="KW-0732">Signal</keyword>
<feature type="chain" id="PRO_5017987674" evidence="2">
    <location>
        <begin position="38"/>
        <end position="171"/>
    </location>
</feature>
<proteinExistence type="predicted"/>
<dbReference type="OrthoDB" id="7876829at2"/>
<dbReference type="RefSeq" id="WP_123793781.1">
    <property type="nucleotide sequence ID" value="NZ_RKQK01000004.1"/>
</dbReference>
<gene>
    <name evidence="3" type="ORF">EDD53_2590</name>
</gene>
<evidence type="ECO:0000256" key="1">
    <source>
        <dbReference type="SAM" id="MobiDB-lite"/>
    </source>
</evidence>
<evidence type="ECO:0000256" key="2">
    <source>
        <dbReference type="SAM" id="SignalP"/>
    </source>
</evidence>
<accession>A0A3N4U1W2</accession>
<organism evidence="3 4">
    <name type="scientific">Pacificibacter maritimus</name>
    <dbReference type="NCBI Taxonomy" id="762213"/>
    <lineage>
        <taxon>Bacteria</taxon>
        <taxon>Pseudomonadati</taxon>
        <taxon>Pseudomonadota</taxon>
        <taxon>Alphaproteobacteria</taxon>
        <taxon>Rhodobacterales</taxon>
        <taxon>Roseobacteraceae</taxon>
        <taxon>Pacificibacter</taxon>
    </lineage>
</organism>
<protein>
    <submittedName>
        <fullName evidence="3">Uncharacterized protein</fullName>
    </submittedName>
</protein>
<name>A0A3N4U1W2_9RHOB</name>
<evidence type="ECO:0000313" key="3">
    <source>
        <dbReference type="EMBL" id="RPE64826.1"/>
    </source>
</evidence>
<comment type="caution">
    <text evidence="3">The sequence shown here is derived from an EMBL/GenBank/DDBJ whole genome shotgun (WGS) entry which is preliminary data.</text>
</comment>
<keyword evidence="4" id="KW-1185">Reference proteome</keyword>
<sequence>MFNVTNKPTKRRTTKFTAALVALSLGVSGLSAAPARADDADVARAIGGLLTLFVIGKAIEQGSSKSKATSRPAENPSRPARPHRERRSSFEIPNTCVVSFRDSRSRSQNVALKDCMQRERHAANALPRACETSVKLKRNNKRSEAYDVGCLNNFGYRVSYDDSRRSGRALR</sequence>
<feature type="signal peptide" evidence="2">
    <location>
        <begin position="1"/>
        <end position="37"/>
    </location>
</feature>
<dbReference type="AlphaFoldDB" id="A0A3N4U1W2"/>
<evidence type="ECO:0000313" key="4">
    <source>
        <dbReference type="Proteomes" id="UP000269689"/>
    </source>
</evidence>
<dbReference type="Proteomes" id="UP000269689">
    <property type="component" value="Unassembled WGS sequence"/>
</dbReference>
<dbReference type="EMBL" id="RKQK01000004">
    <property type="protein sequence ID" value="RPE64826.1"/>
    <property type="molecule type" value="Genomic_DNA"/>
</dbReference>
<feature type="region of interest" description="Disordered" evidence="1">
    <location>
        <begin position="63"/>
        <end position="90"/>
    </location>
</feature>
<reference evidence="3 4" key="1">
    <citation type="submission" date="2018-11" db="EMBL/GenBank/DDBJ databases">
        <title>Genomic Encyclopedia of Type Strains, Phase IV (KMG-IV): sequencing the most valuable type-strain genomes for metagenomic binning, comparative biology and taxonomic classification.</title>
        <authorList>
            <person name="Goeker M."/>
        </authorList>
    </citation>
    <scope>NUCLEOTIDE SEQUENCE [LARGE SCALE GENOMIC DNA]</scope>
    <source>
        <strain evidence="3 4">DSM 104731</strain>
    </source>
</reference>